<dbReference type="PROSITE" id="PS00201">
    <property type="entry name" value="FLAVODOXIN"/>
    <property type="match status" value="1"/>
</dbReference>
<keyword evidence="2" id="KW-1185">Reference proteome</keyword>
<dbReference type="InterPro" id="IPR001226">
    <property type="entry name" value="Flavodoxin_CS"/>
</dbReference>
<dbReference type="EMBL" id="MASW01000007">
    <property type="protein sequence ID" value="PXY19014.1"/>
    <property type="molecule type" value="Genomic_DNA"/>
</dbReference>
<dbReference type="InterPro" id="IPR029039">
    <property type="entry name" value="Flavoprotein-like_sf"/>
</dbReference>
<dbReference type="SUPFAM" id="SSF52218">
    <property type="entry name" value="Flavoproteins"/>
    <property type="match status" value="1"/>
</dbReference>
<reference evidence="1 2" key="1">
    <citation type="submission" date="2016-07" db="EMBL/GenBank/DDBJ databases">
        <title>Draft genome sequence of Prauserella muralis DSM 45305, isolated from a mould-covered wall in an indoor environment.</title>
        <authorList>
            <person name="Ruckert C."/>
            <person name="Albersmeier A."/>
            <person name="Jiang C.-L."/>
            <person name="Jiang Y."/>
            <person name="Kalinowski J."/>
            <person name="Schneider O."/>
            <person name="Winkler A."/>
            <person name="Zotchev S.B."/>
        </authorList>
    </citation>
    <scope>NUCLEOTIDE SEQUENCE [LARGE SCALE GENOMIC DNA]</scope>
    <source>
        <strain evidence="1 2">DSM 45305</strain>
    </source>
</reference>
<dbReference type="InterPro" id="IPR008254">
    <property type="entry name" value="Flavodoxin/NO_synth"/>
</dbReference>
<proteinExistence type="predicted"/>
<dbReference type="AlphaFoldDB" id="A0A2V4AGG4"/>
<sequence length="167" mass="17490">MRALVVFESMFGNTQTIAKAVAAGLTPHLDVELLEVSTAPSEIGTDVGLVVVGGPTHAFGMTRASTRADAAKQATEGLVSKGDGIREWLAGLRLPRHVHVAAFDTKVSKPKLPGSAAHAAHRQLRKLGGDAAAKAETFYVEGTTGPLAEGETERARRWGEQLAAKLG</sequence>
<dbReference type="Gene3D" id="3.40.50.360">
    <property type="match status" value="1"/>
</dbReference>
<dbReference type="RefSeq" id="WP_112284941.1">
    <property type="nucleotide sequence ID" value="NZ_MASW01000007.1"/>
</dbReference>
<evidence type="ECO:0000313" key="1">
    <source>
        <dbReference type="EMBL" id="PXY19014.1"/>
    </source>
</evidence>
<accession>A0A2V4AGG4</accession>
<comment type="caution">
    <text evidence="1">The sequence shown here is derived from an EMBL/GenBank/DDBJ whole genome shotgun (WGS) entry which is preliminary data.</text>
</comment>
<organism evidence="1 2">
    <name type="scientific">Prauserella muralis</name>
    <dbReference type="NCBI Taxonomy" id="588067"/>
    <lineage>
        <taxon>Bacteria</taxon>
        <taxon>Bacillati</taxon>
        <taxon>Actinomycetota</taxon>
        <taxon>Actinomycetes</taxon>
        <taxon>Pseudonocardiales</taxon>
        <taxon>Pseudonocardiaceae</taxon>
        <taxon>Prauserella</taxon>
    </lineage>
</organism>
<gene>
    <name evidence="1" type="ORF">BAY60_29800</name>
</gene>
<name>A0A2V4AGG4_9PSEU</name>
<dbReference type="PROSITE" id="PS50902">
    <property type="entry name" value="FLAVODOXIN_LIKE"/>
    <property type="match status" value="1"/>
</dbReference>
<dbReference type="OrthoDB" id="3253043at2"/>
<evidence type="ECO:0000313" key="2">
    <source>
        <dbReference type="Proteomes" id="UP000249915"/>
    </source>
</evidence>
<dbReference type="GO" id="GO:0009055">
    <property type="term" value="F:electron transfer activity"/>
    <property type="evidence" value="ECO:0007669"/>
    <property type="project" value="InterPro"/>
</dbReference>
<dbReference type="Proteomes" id="UP000249915">
    <property type="component" value="Unassembled WGS sequence"/>
</dbReference>
<dbReference type="GO" id="GO:0010181">
    <property type="term" value="F:FMN binding"/>
    <property type="evidence" value="ECO:0007669"/>
    <property type="project" value="InterPro"/>
</dbReference>
<protein>
    <submittedName>
        <fullName evidence="1">Flavodoxin</fullName>
    </submittedName>
</protein>